<gene>
    <name evidence="2" type="ORF">I6N98_14565</name>
</gene>
<accession>A0A7T4QZI5</accession>
<dbReference type="InterPro" id="IPR025979">
    <property type="entry name" value="ChrR-like_cupin_dom"/>
</dbReference>
<evidence type="ECO:0000313" key="3">
    <source>
        <dbReference type="Proteomes" id="UP000596063"/>
    </source>
</evidence>
<evidence type="ECO:0000313" key="2">
    <source>
        <dbReference type="EMBL" id="QQD17564.1"/>
    </source>
</evidence>
<sequence length="131" mass="14554">MEASEILKDASTLKWIPIIDGIDFKLLRVSQESGVWTVLFRCQPGSFFPIHKHHGAGEYYVITGRMQYVAGEAVAGCYGYEPLGAIHEKTLFPEYTELLFTNHGPVAFLDDEGGIKQLLDYALLCDLADAV</sequence>
<dbReference type="CDD" id="cd20302">
    <property type="entry name" value="cupin_DAD"/>
    <property type="match status" value="1"/>
</dbReference>
<feature type="domain" description="ChrR-like cupin" evidence="1">
    <location>
        <begin position="5"/>
        <end position="107"/>
    </location>
</feature>
<dbReference type="RefSeq" id="WP_198569063.1">
    <property type="nucleotide sequence ID" value="NZ_CP066167.1"/>
</dbReference>
<dbReference type="Gene3D" id="2.60.120.10">
    <property type="entry name" value="Jelly Rolls"/>
    <property type="match status" value="1"/>
</dbReference>
<keyword evidence="2" id="KW-0223">Dioxygenase</keyword>
<dbReference type="InterPro" id="IPR014710">
    <property type="entry name" value="RmlC-like_jellyroll"/>
</dbReference>
<dbReference type="KEGG" id="snan:I6N98_14565"/>
<keyword evidence="2" id="KW-0560">Oxidoreductase</keyword>
<dbReference type="AlphaFoldDB" id="A0A7T4QZI5"/>
<dbReference type="SUPFAM" id="SSF51182">
    <property type="entry name" value="RmlC-like cupins"/>
    <property type="match status" value="1"/>
</dbReference>
<dbReference type="Proteomes" id="UP000596063">
    <property type="component" value="Chromosome"/>
</dbReference>
<name>A0A7T4QZI5_9GAMM</name>
<evidence type="ECO:0000259" key="1">
    <source>
        <dbReference type="Pfam" id="PF12973"/>
    </source>
</evidence>
<reference evidence="2 3" key="1">
    <citation type="submission" date="2020-12" db="EMBL/GenBank/DDBJ databases">
        <authorList>
            <person name="Shan Y."/>
        </authorList>
    </citation>
    <scope>NUCLEOTIDE SEQUENCE [LARGE SCALE GENOMIC DNA]</scope>
    <source>
        <strain evidence="3">csc3.9</strain>
    </source>
</reference>
<dbReference type="GO" id="GO:0051213">
    <property type="term" value="F:dioxygenase activity"/>
    <property type="evidence" value="ECO:0007669"/>
    <property type="project" value="UniProtKB-KW"/>
</dbReference>
<proteinExistence type="predicted"/>
<keyword evidence="3" id="KW-1185">Reference proteome</keyword>
<dbReference type="EMBL" id="CP066167">
    <property type="protein sequence ID" value="QQD17564.1"/>
    <property type="molecule type" value="Genomic_DNA"/>
</dbReference>
<dbReference type="InterPro" id="IPR011051">
    <property type="entry name" value="RmlC_Cupin_sf"/>
</dbReference>
<dbReference type="Pfam" id="PF12973">
    <property type="entry name" value="Cupin_7"/>
    <property type="match status" value="1"/>
</dbReference>
<protein>
    <submittedName>
        <fullName evidence="2">2,4'-dihydroxyacetophenone dioxygenase family protein</fullName>
    </submittedName>
</protein>
<organism evidence="2 3">
    <name type="scientific">Spongiibacter nanhainus</name>
    <dbReference type="NCBI Taxonomy" id="2794344"/>
    <lineage>
        <taxon>Bacteria</taxon>
        <taxon>Pseudomonadati</taxon>
        <taxon>Pseudomonadota</taxon>
        <taxon>Gammaproteobacteria</taxon>
        <taxon>Cellvibrionales</taxon>
        <taxon>Spongiibacteraceae</taxon>
        <taxon>Spongiibacter</taxon>
    </lineage>
</organism>